<evidence type="ECO:0000313" key="2">
    <source>
        <dbReference type="Proteomes" id="UP001558613"/>
    </source>
</evidence>
<gene>
    <name evidence="1" type="ORF">QQF64_006528</name>
</gene>
<dbReference type="Proteomes" id="UP001558613">
    <property type="component" value="Unassembled WGS sequence"/>
</dbReference>
<organism evidence="1 2">
    <name type="scientific">Cirrhinus molitorella</name>
    <name type="common">mud carp</name>
    <dbReference type="NCBI Taxonomy" id="172907"/>
    <lineage>
        <taxon>Eukaryota</taxon>
        <taxon>Metazoa</taxon>
        <taxon>Chordata</taxon>
        <taxon>Craniata</taxon>
        <taxon>Vertebrata</taxon>
        <taxon>Euteleostomi</taxon>
        <taxon>Actinopterygii</taxon>
        <taxon>Neopterygii</taxon>
        <taxon>Teleostei</taxon>
        <taxon>Ostariophysi</taxon>
        <taxon>Cypriniformes</taxon>
        <taxon>Cyprinidae</taxon>
        <taxon>Labeoninae</taxon>
        <taxon>Labeonini</taxon>
        <taxon>Cirrhinus</taxon>
    </lineage>
</organism>
<reference evidence="1 2" key="1">
    <citation type="submission" date="2023-09" db="EMBL/GenBank/DDBJ databases">
        <authorList>
            <person name="Wang M."/>
        </authorList>
    </citation>
    <scope>NUCLEOTIDE SEQUENCE [LARGE SCALE GENOMIC DNA]</scope>
    <source>
        <strain evidence="1">GT-2023</strain>
        <tissue evidence="1">Liver</tissue>
    </source>
</reference>
<sequence>MKFAVRDVVSVQVLLSSWMDMTPVSFCLGHGHAETVIEGSGCPHCEEMSFTALCFQCTIVFGNTMATNMLPPSTMVELQRKKQRLLGRRAHAGPDPTCLVFT</sequence>
<accession>A0ABR3M807</accession>
<proteinExistence type="predicted"/>
<comment type="caution">
    <text evidence="1">The sequence shown here is derived from an EMBL/GenBank/DDBJ whole genome shotgun (WGS) entry which is preliminary data.</text>
</comment>
<evidence type="ECO:0000313" key="1">
    <source>
        <dbReference type="EMBL" id="KAL1261263.1"/>
    </source>
</evidence>
<keyword evidence="2" id="KW-1185">Reference proteome</keyword>
<dbReference type="EMBL" id="JAYMGO010000014">
    <property type="protein sequence ID" value="KAL1261263.1"/>
    <property type="molecule type" value="Genomic_DNA"/>
</dbReference>
<name>A0ABR3M807_9TELE</name>
<protein>
    <recommendedName>
        <fullName evidence="3">Secreted protein</fullName>
    </recommendedName>
</protein>
<evidence type="ECO:0008006" key="3">
    <source>
        <dbReference type="Google" id="ProtNLM"/>
    </source>
</evidence>